<protein>
    <submittedName>
        <fullName evidence="2">ASCH domain-containing protein</fullName>
    </submittedName>
</protein>
<dbReference type="PANTHER" id="PTHR39203:SF1">
    <property type="entry name" value="CYTOPLASMIC PROTEIN"/>
    <property type="match status" value="1"/>
</dbReference>
<dbReference type="SMART" id="SM01022">
    <property type="entry name" value="ASCH"/>
    <property type="match status" value="1"/>
</dbReference>
<feature type="domain" description="ASCH" evidence="1">
    <location>
        <begin position="26"/>
        <end position="144"/>
    </location>
</feature>
<keyword evidence="3" id="KW-1185">Reference proteome</keyword>
<dbReference type="PIRSF" id="PIRSF021320">
    <property type="entry name" value="DUF984"/>
    <property type="match status" value="1"/>
</dbReference>
<dbReference type="InterPro" id="IPR015947">
    <property type="entry name" value="PUA-like_sf"/>
</dbReference>
<evidence type="ECO:0000259" key="1">
    <source>
        <dbReference type="SMART" id="SM01022"/>
    </source>
</evidence>
<dbReference type="Proteomes" id="UP001418796">
    <property type="component" value="Unassembled WGS sequence"/>
</dbReference>
<reference evidence="2 3" key="1">
    <citation type="submission" date="2024-03" db="EMBL/GenBank/DDBJ databases">
        <title>Bacilli Hybrid Assemblies.</title>
        <authorList>
            <person name="Kovac J."/>
        </authorList>
    </citation>
    <scope>NUCLEOTIDE SEQUENCE [LARGE SCALE GENOMIC DNA]</scope>
    <source>
        <strain evidence="2 3">FSL R7-0666</strain>
    </source>
</reference>
<dbReference type="CDD" id="cd06553">
    <property type="entry name" value="ASCH_Ef3133_like"/>
    <property type="match status" value="1"/>
</dbReference>
<dbReference type="InterPro" id="IPR007374">
    <property type="entry name" value="ASCH_domain"/>
</dbReference>
<dbReference type="InterPro" id="IPR009326">
    <property type="entry name" value="DUF984"/>
</dbReference>
<evidence type="ECO:0000313" key="3">
    <source>
        <dbReference type="Proteomes" id="UP001418796"/>
    </source>
</evidence>
<dbReference type="EMBL" id="JBCITK010000001">
    <property type="protein sequence ID" value="MEN0642366.1"/>
    <property type="molecule type" value="Genomic_DNA"/>
</dbReference>
<evidence type="ECO:0000313" key="2">
    <source>
        <dbReference type="EMBL" id="MEN0642366.1"/>
    </source>
</evidence>
<name>A0ABU9VEN6_9BACI</name>
<dbReference type="SUPFAM" id="SSF88697">
    <property type="entry name" value="PUA domain-like"/>
    <property type="match status" value="1"/>
</dbReference>
<comment type="caution">
    <text evidence="2">The sequence shown here is derived from an EMBL/GenBank/DDBJ whole genome shotgun (WGS) entry which is preliminary data.</text>
</comment>
<dbReference type="Pfam" id="PF04266">
    <property type="entry name" value="ASCH"/>
    <property type="match status" value="1"/>
</dbReference>
<sequence>MNELSSQYWQNYWDTGDPVGKVVDAGQFGDQPDYLLELVINGTKTATCYGAIFYTIENKRMPQPGDYSIILNSKDEPRAIIQLTKVDMVPMNEVTEEFAVAEGDGTYENWYEIHRRFFYEKCREADIEFGETMTLVCQTFQLVDVKQY</sequence>
<dbReference type="PANTHER" id="PTHR39203">
    <property type="entry name" value="CYTOPLASMIC PROTEIN-RELATED"/>
    <property type="match status" value="1"/>
</dbReference>
<dbReference type="Gene3D" id="3.10.400.10">
    <property type="entry name" value="Sulfate adenylyltransferase"/>
    <property type="match status" value="1"/>
</dbReference>
<organism evidence="2 3">
    <name type="scientific">Alkalicoccobacillus gibsonii</name>
    <dbReference type="NCBI Taxonomy" id="79881"/>
    <lineage>
        <taxon>Bacteria</taxon>
        <taxon>Bacillati</taxon>
        <taxon>Bacillota</taxon>
        <taxon>Bacilli</taxon>
        <taxon>Bacillales</taxon>
        <taxon>Bacillaceae</taxon>
        <taxon>Alkalicoccobacillus</taxon>
    </lineage>
</organism>
<proteinExistence type="predicted"/>
<gene>
    <name evidence="2" type="ORF">MKY91_04215</name>
</gene>
<dbReference type="RefSeq" id="WP_343129496.1">
    <property type="nucleotide sequence ID" value="NZ_JBCITK010000001.1"/>
</dbReference>
<accession>A0ABU9VEN6</accession>